<feature type="non-terminal residue" evidence="2">
    <location>
        <position position="632"/>
    </location>
</feature>
<dbReference type="GO" id="GO:0008422">
    <property type="term" value="F:beta-glucosidase activity"/>
    <property type="evidence" value="ECO:0007669"/>
    <property type="project" value="TreeGrafter"/>
</dbReference>
<evidence type="ECO:0000313" key="2">
    <source>
        <dbReference type="EMBL" id="KHL03775.1"/>
    </source>
</evidence>
<protein>
    <recommendedName>
        <fullName evidence="1">Glycosyl-hydrolase family 116 N-terminal domain-containing protein</fullName>
    </recommendedName>
</protein>
<dbReference type="InterPro" id="IPR052566">
    <property type="entry name" value="Non-lysos_glucosylceramidase"/>
</dbReference>
<comment type="caution">
    <text evidence="2">The sequence shown here is derived from an EMBL/GenBank/DDBJ whole genome shotgun (WGS) entry which is preliminary data.</text>
</comment>
<keyword evidence="3" id="KW-1185">Reference proteome</keyword>
<dbReference type="EMBL" id="JTDL01000095">
    <property type="protein sequence ID" value="KHL03775.1"/>
    <property type="molecule type" value="Genomic_DNA"/>
</dbReference>
<proteinExistence type="predicted"/>
<dbReference type="OrthoDB" id="9759959at2"/>
<evidence type="ECO:0000313" key="3">
    <source>
        <dbReference type="Proteomes" id="UP000030982"/>
    </source>
</evidence>
<dbReference type="RefSeq" id="WP_156144098.1">
    <property type="nucleotide sequence ID" value="NZ_JTDL01000095.1"/>
</dbReference>
<dbReference type="InterPro" id="IPR024462">
    <property type="entry name" value="GH116_N"/>
</dbReference>
<dbReference type="Proteomes" id="UP000030982">
    <property type="component" value="Unassembled WGS sequence"/>
</dbReference>
<organism evidence="2 3">
    <name type="scientific">Sinomonas humi</name>
    <dbReference type="NCBI Taxonomy" id="1338436"/>
    <lineage>
        <taxon>Bacteria</taxon>
        <taxon>Bacillati</taxon>
        <taxon>Actinomycetota</taxon>
        <taxon>Actinomycetes</taxon>
        <taxon>Micrococcales</taxon>
        <taxon>Micrococcaceae</taxon>
        <taxon>Sinomonas</taxon>
    </lineage>
</organism>
<accession>A0A0B2AJF0</accession>
<dbReference type="PANTHER" id="PTHR12654">
    <property type="entry name" value="BILE ACID BETA-GLUCOSIDASE-RELATED"/>
    <property type="match status" value="1"/>
</dbReference>
<reference evidence="2 3" key="1">
    <citation type="submission" date="2014-09" db="EMBL/GenBank/DDBJ databases">
        <title>Genome sequence of Sinomonas sp. MUSC 117.</title>
        <authorList>
            <person name="Lee L.-H."/>
        </authorList>
    </citation>
    <scope>NUCLEOTIDE SEQUENCE [LARGE SCALE GENOMIC DNA]</scope>
    <source>
        <strain evidence="2 3">MUSC 117</strain>
    </source>
</reference>
<dbReference type="Pfam" id="PF12215">
    <property type="entry name" value="Glyco_hydr_116N"/>
    <property type="match status" value="1"/>
</dbReference>
<evidence type="ECO:0000259" key="1">
    <source>
        <dbReference type="Pfam" id="PF12215"/>
    </source>
</evidence>
<sequence>MPWLQWGTGAMTGRRMLAFLLVVTAGLACWQVALPAPRAAATTIRDYFPVPDAALVRPLGEIDPGTCAPAPAAQECQGAAPSAADSIFGNYPMSVPGLGIPVGGVGAGSFMINQAGTFGPWNFGGQQGSSWETRILPQAAFHVREQIGNDPATVRTLATDGPQRVGTQGPVAQRSWGSPLPAWNALQPGEGSYAALYPFGWMSYTPFKTDVSMRFFSPIVAKEDQRTSLPVVYFDVRIANHTSDPAKMSVMFTMPNAPDHVAGTLADPTVATPPATVRQGFSSHYQSTDGVQAVTMSADDPGNTPDAANSEWTLAAMPQAGQKVSYTTSWNANGDGSDVYAPFTADGSLPDKPIDASSSAGAVSVSVNLSPGQVATVPFALAWDFPQVGFDNNQTTWMRRYTDFYGAQENAQNEYVQGTYPFHQSFAIAHDALLGHGAALSAVQGWWNPVATDPTYPAVLRTSALNELSMLVFQNSFWEGGLVSNSVVPTGFPYAGPGQHLGASTPGTHLFGFQDTGAGGVSGMGRTTDIQAYGYRAYYSLFPNLFRGILTASAEATELASNHNAPDLYVNIPNGDPFITWGNPQTSTTQGGTDSRPPVPGVTEWGDSPSKYIFQWYAYAKLTGDQSLLQSS</sequence>
<dbReference type="STRING" id="1338436.LK10_08445"/>
<dbReference type="PANTHER" id="PTHR12654:SF0">
    <property type="entry name" value="NON-LYSOSOMAL GLUCOSYLCERAMIDASE"/>
    <property type="match status" value="1"/>
</dbReference>
<name>A0A0B2AJF0_9MICC</name>
<feature type="domain" description="Glycosyl-hydrolase family 116 N-terminal" evidence="1">
    <location>
        <begin position="99"/>
        <end position="414"/>
    </location>
</feature>
<dbReference type="AlphaFoldDB" id="A0A0B2AJF0"/>
<gene>
    <name evidence="2" type="ORF">LK10_08445</name>
</gene>